<comment type="similarity">
    <text evidence="1">Belongs to the 'phage' integrase family.</text>
</comment>
<dbReference type="PROSITE" id="PS51900">
    <property type="entry name" value="CB"/>
    <property type="match status" value="1"/>
</dbReference>
<dbReference type="InterPro" id="IPR053876">
    <property type="entry name" value="Phage_int_M"/>
</dbReference>
<keyword evidence="9" id="KW-1185">Reference proteome</keyword>
<dbReference type="InterPro" id="IPR044068">
    <property type="entry name" value="CB"/>
</dbReference>
<keyword evidence="3 5" id="KW-0238">DNA-binding</keyword>
<evidence type="ECO:0000256" key="2">
    <source>
        <dbReference type="ARBA" id="ARBA00022908"/>
    </source>
</evidence>
<evidence type="ECO:0000256" key="1">
    <source>
        <dbReference type="ARBA" id="ARBA00008857"/>
    </source>
</evidence>
<dbReference type="InterPro" id="IPR010998">
    <property type="entry name" value="Integrase_recombinase_N"/>
</dbReference>
<dbReference type="InterPro" id="IPR013762">
    <property type="entry name" value="Integrase-like_cat_sf"/>
</dbReference>
<dbReference type="Pfam" id="PF00589">
    <property type="entry name" value="Phage_integrase"/>
    <property type="match status" value="1"/>
</dbReference>
<dbReference type="Proteomes" id="UP001500929">
    <property type="component" value="Unassembled WGS sequence"/>
</dbReference>
<protein>
    <submittedName>
        <fullName evidence="8">Site-specific integrase</fullName>
    </submittedName>
</protein>
<reference evidence="8 9" key="1">
    <citation type="journal article" date="2019" name="Int. J. Syst. Evol. Microbiol.">
        <title>The Global Catalogue of Microorganisms (GCM) 10K type strain sequencing project: providing services to taxonomists for standard genome sequencing and annotation.</title>
        <authorList>
            <consortium name="The Broad Institute Genomics Platform"/>
            <consortium name="The Broad Institute Genome Sequencing Center for Infectious Disease"/>
            <person name="Wu L."/>
            <person name="Ma J."/>
        </authorList>
    </citation>
    <scope>NUCLEOTIDE SEQUENCE [LARGE SCALE GENOMIC DNA]</scope>
    <source>
        <strain evidence="8 9">JCM 16117</strain>
    </source>
</reference>
<evidence type="ECO:0000259" key="7">
    <source>
        <dbReference type="PROSITE" id="PS51900"/>
    </source>
</evidence>
<evidence type="ECO:0000313" key="8">
    <source>
        <dbReference type="EMBL" id="GAA2236084.1"/>
    </source>
</evidence>
<sequence length="327" mass="35642">MTALKLALVSAQVATTTSVSRETRLSELADRFLASKANRAPRTIDTYRQTIAHHIKPKIGSLSVTDATTERLDQFVRSVSVKNGPGAAKACRAVLSGMMGMAARADAVRVNPVREIGNIERHRKGAEAIPIDDLAGLLSAVRGDQRLAELDEIDVIEFLAATGCRLGEVLAVKWSAIDFSAGTVTISANVVRANGHGVLIQDHVKTRAGMRTISIPESLVDRLRDRRVNFKIHNEFDLVFPTIRGNIRDPRNTSRDWRDARERLGYPTVTTHSFRKTVATALDSAGLSAREIAEYLGHANPSLTQDVYMAKNTGGVRAARALESIVK</sequence>
<name>A0ABN3DLZ8_9MICO</name>
<dbReference type="CDD" id="cd01189">
    <property type="entry name" value="INT_ICEBs1_C_like"/>
    <property type="match status" value="1"/>
</dbReference>
<dbReference type="InterPro" id="IPR011010">
    <property type="entry name" value="DNA_brk_join_enz"/>
</dbReference>
<dbReference type="PROSITE" id="PS51898">
    <property type="entry name" value="TYR_RECOMBINASE"/>
    <property type="match status" value="1"/>
</dbReference>
<evidence type="ECO:0000313" key="9">
    <source>
        <dbReference type="Proteomes" id="UP001500929"/>
    </source>
</evidence>
<feature type="domain" description="Core-binding (CB)" evidence="7">
    <location>
        <begin position="23"/>
        <end position="103"/>
    </location>
</feature>
<dbReference type="PANTHER" id="PTHR30629:SF2">
    <property type="entry name" value="PROPHAGE INTEGRASE INTS-RELATED"/>
    <property type="match status" value="1"/>
</dbReference>
<gene>
    <name evidence="8" type="ORF">GCM10009851_21360</name>
</gene>
<feature type="domain" description="Tyr recombinase" evidence="6">
    <location>
        <begin position="124"/>
        <end position="323"/>
    </location>
</feature>
<dbReference type="PANTHER" id="PTHR30629">
    <property type="entry name" value="PROPHAGE INTEGRASE"/>
    <property type="match status" value="1"/>
</dbReference>
<organism evidence="8 9">
    <name type="scientific">Herbiconiux moechotypicola</name>
    <dbReference type="NCBI Taxonomy" id="637393"/>
    <lineage>
        <taxon>Bacteria</taxon>
        <taxon>Bacillati</taxon>
        <taxon>Actinomycetota</taxon>
        <taxon>Actinomycetes</taxon>
        <taxon>Micrococcales</taxon>
        <taxon>Microbacteriaceae</taxon>
        <taxon>Herbiconiux</taxon>
    </lineage>
</organism>
<dbReference type="InterPro" id="IPR002104">
    <property type="entry name" value="Integrase_catalytic"/>
</dbReference>
<evidence type="ECO:0000256" key="4">
    <source>
        <dbReference type="ARBA" id="ARBA00023172"/>
    </source>
</evidence>
<comment type="caution">
    <text evidence="8">The sequence shown here is derived from an EMBL/GenBank/DDBJ whole genome shotgun (WGS) entry which is preliminary data.</text>
</comment>
<dbReference type="RefSeq" id="WP_259479606.1">
    <property type="nucleotide sequence ID" value="NZ_BAAAQY010000005.1"/>
</dbReference>
<dbReference type="InterPro" id="IPR050808">
    <property type="entry name" value="Phage_Integrase"/>
</dbReference>
<accession>A0ABN3DLZ8</accession>
<dbReference type="Gene3D" id="1.10.150.130">
    <property type="match status" value="1"/>
</dbReference>
<keyword evidence="4" id="KW-0233">DNA recombination</keyword>
<keyword evidence="2" id="KW-0229">DNA integration</keyword>
<evidence type="ECO:0000256" key="3">
    <source>
        <dbReference type="ARBA" id="ARBA00023125"/>
    </source>
</evidence>
<evidence type="ECO:0000259" key="6">
    <source>
        <dbReference type="PROSITE" id="PS51898"/>
    </source>
</evidence>
<dbReference type="Gene3D" id="1.10.443.10">
    <property type="entry name" value="Intergrase catalytic core"/>
    <property type="match status" value="1"/>
</dbReference>
<dbReference type="EMBL" id="BAAAQY010000005">
    <property type="protein sequence ID" value="GAA2236084.1"/>
    <property type="molecule type" value="Genomic_DNA"/>
</dbReference>
<dbReference type="SUPFAM" id="SSF56349">
    <property type="entry name" value="DNA breaking-rejoining enzymes"/>
    <property type="match status" value="1"/>
</dbReference>
<evidence type="ECO:0000256" key="5">
    <source>
        <dbReference type="PROSITE-ProRule" id="PRU01248"/>
    </source>
</evidence>
<proteinExistence type="inferred from homology"/>
<dbReference type="Pfam" id="PF22022">
    <property type="entry name" value="Phage_int_M"/>
    <property type="match status" value="1"/>
</dbReference>